<dbReference type="GO" id="GO:0004049">
    <property type="term" value="F:anthranilate synthase activity"/>
    <property type="evidence" value="ECO:0007669"/>
    <property type="project" value="UniProtKB-EC"/>
</dbReference>
<comment type="function">
    <text evidence="7">Part of a heterotetrameric complex that catalyzes the two-step biosynthesis of anthranilate, an intermediate in the biosynthesis of L-tryptophan. In the first step, the glutamine-binding beta subunit (TrpG) of anthranilate synthase (AS) provides the glutamine amidotransferase activity which generates ammonia as a substrate that, along with chorismate, is used in the second step, catalyzed by the large alpha subunit of AS (TrpE) to produce anthranilate. In the absence of TrpG, TrpE can synthesize anthranilate directly from chorismate and high concentrations of ammonia.</text>
</comment>
<dbReference type="STRING" id="1280514.AXFE_28240"/>
<comment type="cofactor">
    <cofactor evidence="1">
        <name>Mg(2+)</name>
        <dbReference type="ChEBI" id="CHEBI:18420"/>
    </cofactor>
</comment>
<sequence length="511" mass="56275">MRFLSRQEFLDRAAQSMIVPVYREILADELTPVSVYRALASGESHSFLLESVERGERWSRYSFIGIRPLGVLSLTDSKVSFVTQDHELARSLAIDPDGSYLDQFDRLLGELATEPMAELPPLQSGFVGFVGYDVISEVEDIGARNPDPVGFPDAICALIGDLACFDHLAQRVFLISTVVVPGDSGGGVHSRLYDEANDRLDELERRVSNISVSPFVAPISQSGIVLSNLEVSISQHSFVESIEIAKEHILDGDIFQVVLSKRFSFDLECDPLSFYRVLRLKNPSPYMYFVDFPEIKIAGSSPEPLVRVEGQKVISRPIAGTRSRGTTQAEDLLLAAELIEHPKELAEHTMLVDLARNDLGRISQYGSEHIDELMTLERYSRVMHLTSQVSAKRREGVTIIDVLKATMPAGTVSGAPKVRAMQIINELESYKRGPYAGVVGYFDLAGNMDVAISIRTLLVEPSGRGHLQAGAGIVFDSDPIGEDEECNNKAKALLEAASIAAMTGKFQRNRD</sequence>
<evidence type="ECO:0000256" key="6">
    <source>
        <dbReference type="ARBA" id="ARBA00023239"/>
    </source>
</evidence>
<evidence type="ECO:0000313" key="12">
    <source>
        <dbReference type="Proteomes" id="UP000032360"/>
    </source>
</evidence>
<dbReference type="Pfam" id="PF04715">
    <property type="entry name" value="Anth_synt_I_N"/>
    <property type="match status" value="1"/>
</dbReference>
<dbReference type="Gene3D" id="3.60.120.10">
    <property type="entry name" value="Anthranilate synthase"/>
    <property type="match status" value="1"/>
</dbReference>
<evidence type="ECO:0000256" key="2">
    <source>
        <dbReference type="ARBA" id="ARBA00011575"/>
    </source>
</evidence>
<dbReference type="GO" id="GO:0000162">
    <property type="term" value="P:L-tryptophan biosynthetic process"/>
    <property type="evidence" value="ECO:0007669"/>
    <property type="project" value="TreeGrafter"/>
</dbReference>
<keyword evidence="4" id="KW-0479">Metal-binding</keyword>
<dbReference type="InterPro" id="IPR006805">
    <property type="entry name" value="Anth_synth_I_N"/>
</dbReference>
<evidence type="ECO:0000256" key="3">
    <source>
        <dbReference type="ARBA" id="ARBA00020653"/>
    </source>
</evidence>
<dbReference type="PRINTS" id="PR00095">
    <property type="entry name" value="ANTSNTHASEI"/>
</dbReference>
<dbReference type="PANTHER" id="PTHR11236">
    <property type="entry name" value="AMINOBENZOATE/ANTHRANILATE SYNTHASE"/>
    <property type="match status" value="1"/>
</dbReference>
<comment type="catalytic activity">
    <reaction evidence="8">
        <text>chorismate + L-glutamine = anthranilate + pyruvate + L-glutamate + H(+)</text>
        <dbReference type="Rhea" id="RHEA:21732"/>
        <dbReference type="ChEBI" id="CHEBI:15361"/>
        <dbReference type="ChEBI" id="CHEBI:15378"/>
        <dbReference type="ChEBI" id="CHEBI:16567"/>
        <dbReference type="ChEBI" id="CHEBI:29748"/>
        <dbReference type="ChEBI" id="CHEBI:29985"/>
        <dbReference type="ChEBI" id="CHEBI:58359"/>
        <dbReference type="EC" id="4.1.3.27"/>
    </reaction>
</comment>
<evidence type="ECO:0000256" key="7">
    <source>
        <dbReference type="ARBA" id="ARBA00025634"/>
    </source>
</evidence>
<dbReference type="EMBL" id="JXYS01000088">
    <property type="protein sequence ID" value="KJF16321.1"/>
    <property type="molecule type" value="Genomic_DNA"/>
</dbReference>
<keyword evidence="5" id="KW-0460">Magnesium</keyword>
<dbReference type="InterPro" id="IPR005801">
    <property type="entry name" value="ADC_synthase"/>
</dbReference>
<evidence type="ECO:0000256" key="8">
    <source>
        <dbReference type="ARBA" id="ARBA00047683"/>
    </source>
</evidence>
<organism evidence="11 12">
    <name type="scientific">Acidithrix ferrooxidans</name>
    <dbReference type="NCBI Taxonomy" id="1280514"/>
    <lineage>
        <taxon>Bacteria</taxon>
        <taxon>Bacillati</taxon>
        <taxon>Actinomycetota</taxon>
        <taxon>Acidimicrobiia</taxon>
        <taxon>Acidimicrobiales</taxon>
        <taxon>Acidimicrobiaceae</taxon>
        <taxon>Acidithrix</taxon>
    </lineage>
</organism>
<dbReference type="InterPro" id="IPR015890">
    <property type="entry name" value="Chorismate_C"/>
</dbReference>
<dbReference type="PATRIC" id="fig|1280514.3.peg.3710"/>
<dbReference type="Proteomes" id="UP000032360">
    <property type="component" value="Unassembled WGS sequence"/>
</dbReference>
<comment type="caution">
    <text evidence="11">The sequence shown here is derived from an EMBL/GenBank/DDBJ whole genome shotgun (WGS) entry which is preliminary data.</text>
</comment>
<evidence type="ECO:0000259" key="9">
    <source>
        <dbReference type="Pfam" id="PF00425"/>
    </source>
</evidence>
<accession>A0A0D8HGW5</accession>
<gene>
    <name evidence="11" type="primary">trpE</name>
    <name evidence="11" type="ORF">AXFE_28240</name>
</gene>
<evidence type="ECO:0000256" key="5">
    <source>
        <dbReference type="ARBA" id="ARBA00022842"/>
    </source>
</evidence>
<keyword evidence="12" id="KW-1185">Reference proteome</keyword>
<keyword evidence="6 11" id="KW-0456">Lyase</keyword>
<protein>
    <recommendedName>
        <fullName evidence="3">Anthranilate synthase component 1</fullName>
    </recommendedName>
</protein>
<dbReference type="SUPFAM" id="SSF56322">
    <property type="entry name" value="ADC synthase"/>
    <property type="match status" value="1"/>
</dbReference>
<comment type="subunit">
    <text evidence="2">Heterotetramer consisting of two non-identical subunits: a beta subunit (TrpG) and a large alpha subunit (TrpE).</text>
</comment>
<evidence type="ECO:0000256" key="1">
    <source>
        <dbReference type="ARBA" id="ARBA00001946"/>
    </source>
</evidence>
<evidence type="ECO:0000259" key="10">
    <source>
        <dbReference type="Pfam" id="PF04715"/>
    </source>
</evidence>
<dbReference type="GO" id="GO:0046872">
    <property type="term" value="F:metal ion binding"/>
    <property type="evidence" value="ECO:0007669"/>
    <property type="project" value="UniProtKB-KW"/>
</dbReference>
<feature type="domain" description="Anthranilate synthase component I N-terminal" evidence="10">
    <location>
        <begin position="28"/>
        <end position="174"/>
    </location>
</feature>
<proteinExistence type="predicted"/>
<evidence type="ECO:0000256" key="4">
    <source>
        <dbReference type="ARBA" id="ARBA00022723"/>
    </source>
</evidence>
<reference evidence="11 12" key="1">
    <citation type="submission" date="2015-01" db="EMBL/GenBank/DDBJ databases">
        <title>Draft genome of the acidophilic iron oxidizer Acidithrix ferrooxidans strain Py-F3.</title>
        <authorList>
            <person name="Poehlein A."/>
            <person name="Eisen S."/>
            <person name="Schloemann M."/>
            <person name="Johnson B.D."/>
            <person name="Daniel R."/>
            <person name="Muehling M."/>
        </authorList>
    </citation>
    <scope>NUCLEOTIDE SEQUENCE [LARGE SCALE GENOMIC DNA]</scope>
    <source>
        <strain evidence="11 12">Py-F3</strain>
    </source>
</reference>
<dbReference type="Pfam" id="PF00425">
    <property type="entry name" value="Chorismate_bind"/>
    <property type="match status" value="1"/>
</dbReference>
<dbReference type="AlphaFoldDB" id="A0A0D8HGW5"/>
<dbReference type="InterPro" id="IPR019999">
    <property type="entry name" value="Anth_synth_I-like"/>
</dbReference>
<name>A0A0D8HGW5_9ACTN</name>
<dbReference type="PANTHER" id="PTHR11236:SF48">
    <property type="entry name" value="ISOCHORISMATE SYNTHASE MENF"/>
    <property type="match status" value="1"/>
</dbReference>
<evidence type="ECO:0000313" key="11">
    <source>
        <dbReference type="EMBL" id="KJF16321.1"/>
    </source>
</evidence>
<feature type="domain" description="Chorismate-utilising enzyme C-terminal" evidence="9">
    <location>
        <begin position="235"/>
        <end position="489"/>
    </location>
</feature>